<dbReference type="OrthoDB" id="27140at2759"/>
<dbReference type="Proteomes" id="UP000789570">
    <property type="component" value="Unassembled WGS sequence"/>
</dbReference>
<dbReference type="Gene3D" id="1.10.472.80">
    <property type="entry name" value="Ypt/Rab-GAP domain of gyp1p, domain 3"/>
    <property type="match status" value="1"/>
</dbReference>
<dbReference type="EMBL" id="CAJVPQ010000359">
    <property type="protein sequence ID" value="CAG8474617.1"/>
    <property type="molecule type" value="Genomic_DNA"/>
</dbReference>
<organism evidence="3 4">
    <name type="scientific">Funneliformis caledonium</name>
    <dbReference type="NCBI Taxonomy" id="1117310"/>
    <lineage>
        <taxon>Eukaryota</taxon>
        <taxon>Fungi</taxon>
        <taxon>Fungi incertae sedis</taxon>
        <taxon>Mucoromycota</taxon>
        <taxon>Glomeromycotina</taxon>
        <taxon>Glomeromycetes</taxon>
        <taxon>Glomerales</taxon>
        <taxon>Glomeraceae</taxon>
        <taxon>Funneliformis</taxon>
    </lineage>
</organism>
<keyword evidence="1" id="KW-0812">Transmembrane</keyword>
<name>A0A9N8W5S9_9GLOM</name>
<dbReference type="Gene3D" id="1.10.8.270">
    <property type="entry name" value="putative rabgap domain of human tbc1 domain family member 14 like domains"/>
    <property type="match status" value="1"/>
</dbReference>
<evidence type="ECO:0000256" key="1">
    <source>
        <dbReference type="SAM" id="Phobius"/>
    </source>
</evidence>
<dbReference type="InterPro" id="IPR000195">
    <property type="entry name" value="Rab-GAP-TBC_dom"/>
</dbReference>
<protein>
    <submittedName>
        <fullName evidence="3">15159_t:CDS:1</fullName>
    </submittedName>
</protein>
<keyword evidence="1" id="KW-1133">Transmembrane helix</keyword>
<dbReference type="PANTHER" id="PTHR22957:SF268">
    <property type="entry name" value="ANKYRIN REPEAT-CONTAINING PROTEIN"/>
    <property type="match status" value="1"/>
</dbReference>
<feature type="transmembrane region" description="Helical" evidence="1">
    <location>
        <begin position="21"/>
        <end position="38"/>
    </location>
</feature>
<reference evidence="3" key="1">
    <citation type="submission" date="2021-06" db="EMBL/GenBank/DDBJ databases">
        <authorList>
            <person name="Kallberg Y."/>
            <person name="Tangrot J."/>
            <person name="Rosling A."/>
        </authorList>
    </citation>
    <scope>NUCLEOTIDE SEQUENCE</scope>
    <source>
        <strain evidence="3">UK204</strain>
    </source>
</reference>
<sequence length="343" mass="40732">MFMQQNKPTPEEKAQQRRKTWNGFASFFFTVIAIRVVSQPARYPVSHRINQRIRDMSASAKEFKDILNAEVHIDLDKLRESSRHGIPMEVRGEAWKYLLGVNPADRSQEITSIKDKYEEYLAIEKENIDINKRVRGEVSRYQRKVKGFDDTNDSNDYTVVFENVIGAYMNHNRDVDYHPALVHLCAPFVYCIKNECEVYYCFARLMSMLDEYNLTHSNINERVANFMTLFRSVNPDLCNYFEEEEVDINEWASSWLQNLLAKELQFEDLLRLWDTYFSIENPMEFHPYVCLALLKHTRENLEELEQSEIQIMLLRLPSLDMEQIINQAFSIYHEMLERQISDF</sequence>
<dbReference type="InterPro" id="IPR035969">
    <property type="entry name" value="Rab-GAP_TBC_sf"/>
</dbReference>
<dbReference type="GO" id="GO:0005096">
    <property type="term" value="F:GTPase activator activity"/>
    <property type="evidence" value="ECO:0007669"/>
    <property type="project" value="TreeGrafter"/>
</dbReference>
<dbReference type="SUPFAM" id="SSF47923">
    <property type="entry name" value="Ypt/Rab-GAP domain of gyp1p"/>
    <property type="match status" value="2"/>
</dbReference>
<dbReference type="Pfam" id="PF00566">
    <property type="entry name" value="RabGAP-TBC"/>
    <property type="match status" value="1"/>
</dbReference>
<dbReference type="PROSITE" id="PS50086">
    <property type="entry name" value="TBC_RABGAP"/>
    <property type="match status" value="1"/>
</dbReference>
<proteinExistence type="predicted"/>
<evidence type="ECO:0000313" key="3">
    <source>
        <dbReference type="EMBL" id="CAG8474617.1"/>
    </source>
</evidence>
<dbReference type="Gene3D" id="1.10.10.750">
    <property type="entry name" value="Ypt/Rab-GAP domain of gyp1p, domain 1"/>
    <property type="match status" value="1"/>
</dbReference>
<comment type="caution">
    <text evidence="3">The sequence shown here is derived from an EMBL/GenBank/DDBJ whole genome shotgun (WGS) entry which is preliminary data.</text>
</comment>
<feature type="domain" description="Rab-GAP TBC" evidence="2">
    <location>
        <begin position="85"/>
        <end position="280"/>
    </location>
</feature>
<keyword evidence="1" id="KW-0472">Membrane</keyword>
<dbReference type="AlphaFoldDB" id="A0A9N8W5S9"/>
<accession>A0A9N8W5S9</accession>
<gene>
    <name evidence="3" type="ORF">FCALED_LOCUS2403</name>
</gene>
<dbReference type="PANTHER" id="PTHR22957">
    <property type="entry name" value="TBC1 DOMAIN FAMILY MEMBER GTPASE-ACTIVATING PROTEIN"/>
    <property type="match status" value="1"/>
</dbReference>
<evidence type="ECO:0000313" key="4">
    <source>
        <dbReference type="Proteomes" id="UP000789570"/>
    </source>
</evidence>
<dbReference type="SMART" id="SM00164">
    <property type="entry name" value="TBC"/>
    <property type="match status" value="1"/>
</dbReference>
<keyword evidence="4" id="KW-1185">Reference proteome</keyword>
<evidence type="ECO:0000259" key="2">
    <source>
        <dbReference type="PROSITE" id="PS50086"/>
    </source>
</evidence>